<sequence>MKKTKSLSRSLFWICCFILVSGAYAQETGISPKAETLRGIAVERAEDSSTVSIQIDPISSPDLSLSEIRVAGKVNQSGKLRSLSIRFCADSSFVPSGEAELILSDEKKLTLYSSSIQRVNESEKTNYTLTFLNSLDAVLSDTVAISESMVFMNLFSKKNKTARLGIALEFFKLLNSPQR</sequence>
<organism evidence="1">
    <name type="scientific">bioreactor metagenome</name>
    <dbReference type="NCBI Taxonomy" id="1076179"/>
    <lineage>
        <taxon>unclassified sequences</taxon>
        <taxon>metagenomes</taxon>
        <taxon>ecological metagenomes</taxon>
    </lineage>
</organism>
<proteinExistence type="predicted"/>
<accession>A0A644T170</accession>
<evidence type="ECO:0000313" key="1">
    <source>
        <dbReference type="EMBL" id="MPL59932.1"/>
    </source>
</evidence>
<name>A0A644T170_9ZZZZ</name>
<comment type="caution">
    <text evidence="1">The sequence shown here is derived from an EMBL/GenBank/DDBJ whole genome shotgun (WGS) entry which is preliminary data.</text>
</comment>
<protein>
    <submittedName>
        <fullName evidence="1">Uncharacterized protein</fullName>
    </submittedName>
</protein>
<reference evidence="1" key="1">
    <citation type="submission" date="2019-08" db="EMBL/GenBank/DDBJ databases">
        <authorList>
            <person name="Kucharzyk K."/>
            <person name="Murdoch R.W."/>
            <person name="Higgins S."/>
            <person name="Loffler F."/>
        </authorList>
    </citation>
    <scope>NUCLEOTIDE SEQUENCE</scope>
</reference>
<dbReference type="AlphaFoldDB" id="A0A644T170"/>
<gene>
    <name evidence="1" type="ORF">SDC9_05488</name>
</gene>
<dbReference type="EMBL" id="VSSQ01000010">
    <property type="protein sequence ID" value="MPL59932.1"/>
    <property type="molecule type" value="Genomic_DNA"/>
</dbReference>